<keyword evidence="2" id="KW-0378">Hydrolase</keyword>
<dbReference type="PANTHER" id="PTHR14119">
    <property type="entry name" value="HYDROLASE"/>
    <property type="match status" value="1"/>
</dbReference>
<dbReference type="EMBL" id="JNAO01000009">
    <property type="protein sequence ID" value="KGG01571.1"/>
    <property type="molecule type" value="Genomic_DNA"/>
</dbReference>
<reference evidence="3" key="1">
    <citation type="journal article" date="2014" name="Sci. Data">
        <title>Genomes of diverse isolates of the marine cyanobacterium Prochlorococcus.</title>
        <authorList>
            <person name="Biller S."/>
            <person name="Berube P."/>
            <person name="Thompson J."/>
            <person name="Kelly L."/>
            <person name="Roggensack S."/>
            <person name="Awad L."/>
            <person name="Roache-Johnson K."/>
            <person name="Ding H."/>
            <person name="Giovannoni S.J."/>
            <person name="Moore L.R."/>
            <person name="Chisholm S.W."/>
        </authorList>
    </citation>
    <scope>NUCLEOTIDE SEQUENCE [LARGE SCALE GENOMIC DNA]</scope>
    <source>
        <strain evidence="3">MIT 9314</strain>
    </source>
</reference>
<sequence length="189" mass="21685">MMNDQEISSDKLSSRVNALIIIDIQEKIIRPIFNKDSIIKNIKKLINAYQILEENIFVSEQNPLKLGVTIPELSPIAEFRKFEKMEFSLAKLEDFLKELKDKKITNLIVCGIETHICIQQTVLDCLQKGFEVILISDSMGSRNRVDHEIALQRMAQSGAILTTTESIIFELCKTADREEFKEIRNIINS</sequence>
<evidence type="ECO:0000313" key="3">
    <source>
        <dbReference type="Proteomes" id="UP000030533"/>
    </source>
</evidence>
<dbReference type="Gene3D" id="3.40.50.850">
    <property type="entry name" value="Isochorismatase-like"/>
    <property type="match status" value="1"/>
</dbReference>
<organism evidence="2 3">
    <name type="scientific">Prochlorococcus marinus str. MIT 9314</name>
    <dbReference type="NCBI Taxonomy" id="167548"/>
    <lineage>
        <taxon>Bacteria</taxon>
        <taxon>Bacillati</taxon>
        <taxon>Cyanobacteriota</taxon>
        <taxon>Cyanophyceae</taxon>
        <taxon>Synechococcales</taxon>
        <taxon>Prochlorococcaceae</taxon>
        <taxon>Prochlorococcus</taxon>
    </lineage>
</organism>
<proteinExistence type="predicted"/>
<comment type="caution">
    <text evidence="2">The sequence shown here is derived from an EMBL/GenBank/DDBJ whole genome shotgun (WGS) entry which is preliminary data.</text>
</comment>
<evidence type="ECO:0000313" key="2">
    <source>
        <dbReference type="EMBL" id="KGG01571.1"/>
    </source>
</evidence>
<dbReference type="SUPFAM" id="SSF52499">
    <property type="entry name" value="Isochorismatase-like hydrolases"/>
    <property type="match status" value="1"/>
</dbReference>
<dbReference type="InterPro" id="IPR000868">
    <property type="entry name" value="Isochorismatase-like_dom"/>
</dbReference>
<gene>
    <name evidence="2" type="ORF">EU98_0981</name>
</gene>
<dbReference type="PANTHER" id="PTHR14119:SF3">
    <property type="entry name" value="ISOCHORISMATASE DOMAIN-CONTAINING PROTEIN 2"/>
    <property type="match status" value="1"/>
</dbReference>
<evidence type="ECO:0000259" key="1">
    <source>
        <dbReference type="Pfam" id="PF00857"/>
    </source>
</evidence>
<dbReference type="InterPro" id="IPR050993">
    <property type="entry name" value="Isochorismatase_domain"/>
</dbReference>
<name>A0A0A2AJ21_PROMR</name>
<protein>
    <submittedName>
        <fullName evidence="2">Isochorismatase</fullName>
        <ecNumber evidence="2">3.3.2.1</ecNumber>
    </submittedName>
</protein>
<dbReference type="Pfam" id="PF00857">
    <property type="entry name" value="Isochorismatase"/>
    <property type="match status" value="1"/>
</dbReference>
<dbReference type="EC" id="3.3.2.1" evidence="2"/>
<dbReference type="AlphaFoldDB" id="A0A0A2AJ21"/>
<dbReference type="Proteomes" id="UP000030533">
    <property type="component" value="Unassembled WGS sequence"/>
</dbReference>
<accession>A0A0A2AJ21</accession>
<dbReference type="InterPro" id="IPR036380">
    <property type="entry name" value="Isochorismatase-like_sf"/>
</dbReference>
<dbReference type="STRING" id="167548.EU98_0981"/>
<feature type="domain" description="Isochorismatase-like" evidence="1">
    <location>
        <begin position="18"/>
        <end position="166"/>
    </location>
</feature>
<dbReference type="eggNOG" id="COG1335">
    <property type="taxonomic scope" value="Bacteria"/>
</dbReference>
<dbReference type="GO" id="GO:0008908">
    <property type="term" value="F:isochorismatase activity"/>
    <property type="evidence" value="ECO:0007669"/>
    <property type="project" value="UniProtKB-EC"/>
</dbReference>